<dbReference type="FunFam" id="1.10.8.270:FF:000011">
    <property type="entry name" value="TBC1 domain family member 5"/>
    <property type="match status" value="1"/>
</dbReference>
<dbReference type="Gene3D" id="4.10.60.10">
    <property type="entry name" value="Zinc finger, CCHC-type"/>
    <property type="match status" value="1"/>
</dbReference>
<dbReference type="InterPro" id="IPR036875">
    <property type="entry name" value="Znf_CCHC_sf"/>
</dbReference>
<keyword evidence="1" id="KW-0343">GTPase activation</keyword>
<dbReference type="OrthoDB" id="6434442at2759"/>
<feature type="domain" description="Rab-GAP TBC" evidence="4">
    <location>
        <begin position="325"/>
        <end position="494"/>
    </location>
</feature>
<dbReference type="GO" id="GO:0003676">
    <property type="term" value="F:nucleic acid binding"/>
    <property type="evidence" value="ECO:0007669"/>
    <property type="project" value="InterPro"/>
</dbReference>
<dbReference type="InterPro" id="IPR000195">
    <property type="entry name" value="Rab-GAP-TBC_dom"/>
</dbReference>
<dbReference type="GO" id="GO:0008270">
    <property type="term" value="F:zinc ion binding"/>
    <property type="evidence" value="ECO:0007669"/>
    <property type="project" value="UniProtKB-KW"/>
</dbReference>
<dbReference type="PROSITE" id="PS50086">
    <property type="entry name" value="TBC_RABGAP"/>
    <property type="match status" value="1"/>
</dbReference>
<evidence type="ECO:0000313" key="7">
    <source>
        <dbReference type="Proteomes" id="UP000887013"/>
    </source>
</evidence>
<dbReference type="AlphaFoldDB" id="A0A8X6IYZ0"/>
<accession>A0A8X6IYZ0</accession>
<evidence type="ECO:0000256" key="1">
    <source>
        <dbReference type="ARBA" id="ARBA00022468"/>
    </source>
</evidence>
<dbReference type="SUPFAM" id="SSF57756">
    <property type="entry name" value="Retrovirus zinc finger-like domains"/>
    <property type="match status" value="1"/>
</dbReference>
<keyword evidence="2" id="KW-0862">Zinc</keyword>
<protein>
    <submittedName>
        <fullName evidence="6">TBC1 domain family member 5</fullName>
    </submittedName>
</protein>
<evidence type="ECO:0000259" key="4">
    <source>
        <dbReference type="PROSITE" id="PS50086"/>
    </source>
</evidence>
<evidence type="ECO:0000259" key="5">
    <source>
        <dbReference type="PROSITE" id="PS50158"/>
    </source>
</evidence>
<dbReference type="InterPro" id="IPR001878">
    <property type="entry name" value="Znf_CCHC"/>
</dbReference>
<dbReference type="EMBL" id="BMAW01048603">
    <property type="protein sequence ID" value="GFS66914.1"/>
    <property type="molecule type" value="Genomic_DNA"/>
</dbReference>
<organism evidence="6 7">
    <name type="scientific">Nephila pilipes</name>
    <name type="common">Giant wood spider</name>
    <name type="synonym">Nephila maculata</name>
    <dbReference type="NCBI Taxonomy" id="299642"/>
    <lineage>
        <taxon>Eukaryota</taxon>
        <taxon>Metazoa</taxon>
        <taxon>Ecdysozoa</taxon>
        <taxon>Arthropoda</taxon>
        <taxon>Chelicerata</taxon>
        <taxon>Arachnida</taxon>
        <taxon>Araneae</taxon>
        <taxon>Araneomorphae</taxon>
        <taxon>Entelegynae</taxon>
        <taxon>Araneoidea</taxon>
        <taxon>Nephilidae</taxon>
        <taxon>Nephila</taxon>
    </lineage>
</organism>
<dbReference type="GO" id="GO:0005737">
    <property type="term" value="C:cytoplasm"/>
    <property type="evidence" value="ECO:0007669"/>
    <property type="project" value="UniProtKB-ARBA"/>
</dbReference>
<dbReference type="Gene3D" id="1.10.8.270">
    <property type="entry name" value="putative rabgap domain of human tbc1 domain family member 14 like domains"/>
    <property type="match status" value="1"/>
</dbReference>
<dbReference type="Pfam" id="PF00566">
    <property type="entry name" value="RabGAP-TBC"/>
    <property type="match status" value="1"/>
</dbReference>
<keyword evidence="3" id="KW-0175">Coiled coil</keyword>
<proteinExistence type="predicted"/>
<dbReference type="PROSITE" id="PS50158">
    <property type="entry name" value="ZF_CCHC"/>
    <property type="match status" value="1"/>
</dbReference>
<feature type="coiled-coil region" evidence="3">
    <location>
        <begin position="95"/>
        <end position="129"/>
    </location>
</feature>
<reference evidence="6" key="1">
    <citation type="submission" date="2020-08" db="EMBL/GenBank/DDBJ databases">
        <title>Multicomponent nature underlies the extraordinary mechanical properties of spider dragline silk.</title>
        <authorList>
            <person name="Kono N."/>
            <person name="Nakamura H."/>
            <person name="Mori M."/>
            <person name="Yoshida Y."/>
            <person name="Ohtoshi R."/>
            <person name="Malay A.D."/>
            <person name="Moran D.A.P."/>
            <person name="Tomita M."/>
            <person name="Numata K."/>
            <person name="Arakawa K."/>
        </authorList>
    </citation>
    <scope>NUCLEOTIDE SEQUENCE</scope>
</reference>
<evidence type="ECO:0000313" key="6">
    <source>
        <dbReference type="EMBL" id="GFS66914.1"/>
    </source>
</evidence>
<dbReference type="GO" id="GO:0005096">
    <property type="term" value="F:GTPase activator activity"/>
    <property type="evidence" value="ECO:0007669"/>
    <property type="project" value="UniProtKB-KW"/>
</dbReference>
<dbReference type="PANTHER" id="PTHR22957:SF337">
    <property type="entry name" value="TBC1 DOMAIN FAMILY MEMBER 5"/>
    <property type="match status" value="1"/>
</dbReference>
<dbReference type="SMART" id="SM00164">
    <property type="entry name" value="TBC"/>
    <property type="match status" value="1"/>
</dbReference>
<sequence>MEQLLKPERFDIDPTCSNAETKWRHWKKTFENFLGGIKTLTEENKLPLLSNYVTSNVYQFINDCTTYTGAIAILDSLFIKKRNVIFARHCLSTRNQQTEETVSEYLQVLNQLSKDCDFTDVKAEEYRKEYIRDAFIRGLKCPRIRQRLLENTSMTLDQAFEQARTLESAEVHAASYMGNSFPVQSAAMKTDDFSEETLATSAASSSSRSQKCFFCGNDLHSRTICPARDVFCRKCGKKGHYQRVCKSRPGFLYMKGFFMLVPNDIVRKRFIMVTRAIEAANLIGSNFDFLQYEESISHYQKEWNALFSSKYYLEKLKSFAMKGTLKSSHFRSICWKIFLHCLPEDRQMWIEAVKSQRKLYEEIMDKFDTNPRDVDSLDITVNNPLSQSQQSPWNQYFQDTELKVTIQQDVVRTFPEIEFFHTPNIQKMMINILFSYAREFPELSYKQGMHELLAPIIFVLHYDQQAYLQASENDDLELEIHILLNQNYIEHDAL</sequence>
<evidence type="ECO:0000256" key="2">
    <source>
        <dbReference type="PROSITE-ProRule" id="PRU00047"/>
    </source>
</evidence>
<evidence type="ECO:0000256" key="3">
    <source>
        <dbReference type="SAM" id="Coils"/>
    </source>
</evidence>
<keyword evidence="2" id="KW-0863">Zinc-finger</keyword>
<comment type="caution">
    <text evidence="6">The sequence shown here is derived from an EMBL/GenBank/DDBJ whole genome shotgun (WGS) entry which is preliminary data.</text>
</comment>
<gene>
    <name evidence="6" type="primary">Tbc1d5</name>
    <name evidence="6" type="ORF">NPIL_417981</name>
</gene>
<name>A0A8X6IYZ0_NEPPI</name>
<dbReference type="PANTHER" id="PTHR22957">
    <property type="entry name" value="TBC1 DOMAIN FAMILY MEMBER GTPASE-ACTIVATING PROTEIN"/>
    <property type="match status" value="1"/>
</dbReference>
<keyword evidence="7" id="KW-1185">Reference proteome</keyword>
<dbReference type="SMART" id="SM00343">
    <property type="entry name" value="ZnF_C2HC"/>
    <property type="match status" value="2"/>
</dbReference>
<keyword evidence="2" id="KW-0479">Metal-binding</keyword>
<dbReference type="SUPFAM" id="SSF47923">
    <property type="entry name" value="Ypt/Rab-GAP domain of gyp1p"/>
    <property type="match status" value="1"/>
</dbReference>
<dbReference type="InterPro" id="IPR035969">
    <property type="entry name" value="Rab-GAP_TBC_sf"/>
</dbReference>
<feature type="domain" description="CCHC-type" evidence="5">
    <location>
        <begin position="232"/>
        <end position="247"/>
    </location>
</feature>
<dbReference type="Proteomes" id="UP000887013">
    <property type="component" value="Unassembled WGS sequence"/>
</dbReference>